<dbReference type="Gene3D" id="3.30.2230.10">
    <property type="entry name" value="DUSP-like"/>
    <property type="match status" value="1"/>
</dbReference>
<dbReference type="PANTHER" id="PTHR21646:SF76">
    <property type="entry name" value="UBIQUITIN CARBOXYL-TERMINAL HYDROLASE 32"/>
    <property type="match status" value="1"/>
</dbReference>
<gene>
    <name evidence="9" type="primary">Usp32</name>
</gene>
<evidence type="ECO:0000256" key="2">
    <source>
        <dbReference type="ARBA" id="ARBA00012759"/>
    </source>
</evidence>
<dbReference type="GO" id="GO:0005794">
    <property type="term" value="C:Golgi apparatus"/>
    <property type="evidence" value="ECO:0007669"/>
    <property type="project" value="TreeGrafter"/>
</dbReference>
<dbReference type="CDD" id="cd00051">
    <property type="entry name" value="EFh"/>
    <property type="match status" value="1"/>
</dbReference>
<evidence type="ECO:0000256" key="3">
    <source>
        <dbReference type="ARBA" id="ARBA00022837"/>
    </source>
</evidence>
<organism evidence="8 9">
    <name type="scientific">Drosophila suzukii</name>
    <name type="common">Spotted-wing drosophila fruit fly</name>
    <dbReference type="NCBI Taxonomy" id="28584"/>
    <lineage>
        <taxon>Eukaryota</taxon>
        <taxon>Metazoa</taxon>
        <taxon>Ecdysozoa</taxon>
        <taxon>Arthropoda</taxon>
        <taxon>Hexapoda</taxon>
        <taxon>Insecta</taxon>
        <taxon>Pterygota</taxon>
        <taxon>Neoptera</taxon>
        <taxon>Endopterygota</taxon>
        <taxon>Diptera</taxon>
        <taxon>Brachycera</taxon>
        <taxon>Muscomorpha</taxon>
        <taxon>Ephydroidea</taxon>
        <taxon>Drosophilidae</taxon>
        <taxon>Drosophila</taxon>
        <taxon>Sophophora</taxon>
    </lineage>
</organism>
<evidence type="ECO:0000259" key="6">
    <source>
        <dbReference type="PROSITE" id="PS50235"/>
    </source>
</evidence>
<feature type="domain" description="USP" evidence="6">
    <location>
        <begin position="741"/>
        <end position="1740"/>
    </location>
</feature>
<keyword evidence="8" id="KW-1185">Reference proteome</keyword>
<feature type="compositionally biased region" description="Acidic residues" evidence="4">
    <location>
        <begin position="1239"/>
        <end position="1255"/>
    </location>
</feature>
<dbReference type="PANTHER" id="PTHR21646">
    <property type="entry name" value="UBIQUITIN CARBOXYL-TERMINAL HYDROLASE"/>
    <property type="match status" value="1"/>
</dbReference>
<dbReference type="InterPro" id="IPR057368">
    <property type="entry name" value="USP32_N"/>
</dbReference>
<dbReference type="InterPro" id="IPR018200">
    <property type="entry name" value="USP_CS"/>
</dbReference>
<accession>A0AB40A3D8</accession>
<dbReference type="GO" id="GO:0006508">
    <property type="term" value="P:proteolysis"/>
    <property type="evidence" value="ECO:0007669"/>
    <property type="project" value="UniProtKB-KW"/>
</dbReference>
<dbReference type="Gene3D" id="3.90.70.10">
    <property type="entry name" value="Cysteine proteinases"/>
    <property type="match status" value="2"/>
</dbReference>
<dbReference type="Proteomes" id="UP001652628">
    <property type="component" value="Chromosome 3"/>
</dbReference>
<protein>
    <recommendedName>
        <fullName evidence="2">ubiquitinyl hydrolase 1</fullName>
        <ecNumber evidence="2">3.4.19.12</ecNumber>
    </recommendedName>
</protein>
<dbReference type="GO" id="GO:0005509">
    <property type="term" value="F:calcium ion binding"/>
    <property type="evidence" value="ECO:0007669"/>
    <property type="project" value="InterPro"/>
</dbReference>
<dbReference type="InterPro" id="IPR035927">
    <property type="entry name" value="DUSP-like_sf"/>
</dbReference>
<feature type="compositionally biased region" description="Polar residues" evidence="4">
    <location>
        <begin position="1208"/>
        <end position="1235"/>
    </location>
</feature>
<evidence type="ECO:0000259" key="7">
    <source>
        <dbReference type="PROSITE" id="PS51283"/>
    </source>
</evidence>
<feature type="region of interest" description="Disordered" evidence="4">
    <location>
        <begin position="461"/>
        <end position="493"/>
    </location>
</feature>
<comment type="catalytic activity">
    <reaction evidence="1">
        <text>Thiol-dependent hydrolysis of ester, thioester, amide, peptide and isopeptide bonds formed by the C-terminal Gly of ubiquitin (a 76-residue protein attached to proteins as an intracellular targeting signal).</text>
        <dbReference type="EC" id="3.4.19.12"/>
    </reaction>
</comment>
<dbReference type="GeneID" id="108005743"/>
<feature type="region of interest" description="Disordered" evidence="4">
    <location>
        <begin position="1171"/>
        <end position="1282"/>
    </location>
</feature>
<dbReference type="PROSITE" id="PS50235">
    <property type="entry name" value="USP_3"/>
    <property type="match status" value="1"/>
</dbReference>
<evidence type="ECO:0000259" key="5">
    <source>
        <dbReference type="PROSITE" id="PS50222"/>
    </source>
</evidence>
<dbReference type="InterPro" id="IPR038765">
    <property type="entry name" value="Papain-like_cys_pep_sf"/>
</dbReference>
<dbReference type="SUPFAM" id="SSF143791">
    <property type="entry name" value="DUSP-like"/>
    <property type="match status" value="1"/>
</dbReference>
<reference evidence="9" key="1">
    <citation type="submission" date="2025-08" db="UniProtKB">
        <authorList>
            <consortium name="RefSeq"/>
        </authorList>
    </citation>
    <scope>IDENTIFICATION</scope>
</reference>
<feature type="domain" description="EF-hand" evidence="5">
    <location>
        <begin position="225"/>
        <end position="260"/>
    </location>
</feature>
<dbReference type="Pfam" id="PF06337">
    <property type="entry name" value="DUSP"/>
    <property type="match status" value="1"/>
</dbReference>
<dbReference type="InterPro" id="IPR018247">
    <property type="entry name" value="EF_Hand_1_Ca_BS"/>
</dbReference>
<dbReference type="InterPro" id="IPR001394">
    <property type="entry name" value="Peptidase_C19_UCH"/>
</dbReference>
<dbReference type="SUPFAM" id="SSF54001">
    <property type="entry name" value="Cysteine proteinases"/>
    <property type="match status" value="1"/>
</dbReference>
<dbReference type="EC" id="3.4.19.12" evidence="2"/>
<dbReference type="SMART" id="SM00695">
    <property type="entry name" value="DUSP"/>
    <property type="match status" value="1"/>
</dbReference>
<proteinExistence type="predicted"/>
<dbReference type="InterPro" id="IPR050185">
    <property type="entry name" value="Ub_carboxyl-term_hydrolase"/>
</dbReference>
<keyword evidence="3" id="KW-0106">Calcium</keyword>
<dbReference type="GO" id="GO:0004843">
    <property type="term" value="F:cysteine-type deubiquitinase activity"/>
    <property type="evidence" value="ECO:0007669"/>
    <property type="project" value="UniProtKB-EC"/>
</dbReference>
<dbReference type="Pfam" id="PF13202">
    <property type="entry name" value="EF-hand_5"/>
    <property type="match status" value="2"/>
</dbReference>
<evidence type="ECO:0000256" key="4">
    <source>
        <dbReference type="SAM" id="MobiDB-lite"/>
    </source>
</evidence>
<dbReference type="InterPro" id="IPR028889">
    <property type="entry name" value="USP"/>
</dbReference>
<dbReference type="PRINTS" id="PR00450">
    <property type="entry name" value="RECOVERIN"/>
</dbReference>
<dbReference type="InterPro" id="IPR002048">
    <property type="entry name" value="EF_hand_dom"/>
</dbReference>
<dbReference type="Gene3D" id="3.10.20.90">
    <property type="entry name" value="Phosphatidylinositol 3-kinase Catalytic Subunit, Chain A, domain 1"/>
    <property type="match status" value="1"/>
</dbReference>
<dbReference type="PROSITE" id="PS51283">
    <property type="entry name" value="DUSP"/>
    <property type="match status" value="1"/>
</dbReference>
<feature type="compositionally biased region" description="Polar residues" evidence="4">
    <location>
        <begin position="1171"/>
        <end position="1194"/>
    </location>
</feature>
<dbReference type="Pfam" id="PF25265">
    <property type="entry name" value="USP32_N"/>
    <property type="match status" value="1"/>
</dbReference>
<dbReference type="InterPro" id="IPR011992">
    <property type="entry name" value="EF-hand-dom_pair"/>
</dbReference>
<dbReference type="PROSITE" id="PS00973">
    <property type="entry name" value="USP_2"/>
    <property type="match status" value="1"/>
</dbReference>
<evidence type="ECO:0000313" key="9">
    <source>
        <dbReference type="RefSeq" id="XP_036670883.3"/>
    </source>
</evidence>
<dbReference type="PROSITE" id="PS00972">
    <property type="entry name" value="USP_1"/>
    <property type="match status" value="1"/>
</dbReference>
<dbReference type="GO" id="GO:0016579">
    <property type="term" value="P:protein deubiquitination"/>
    <property type="evidence" value="ECO:0007669"/>
    <property type="project" value="InterPro"/>
</dbReference>
<sequence length="1780" mass="199344">MGTKESKHSNSISYEDSVKRVSDVELRRLRDAFKKSAGVGRNFLSKNAFQQDVLCEGVPPKITDMLYTACGGTQRGISFNDLLCGLVLITRGTQGEKTKFLWNLYCNDAGTFIIKSDYVRNVNLPPFESVSLFAQSERVNFEQFQDWIIKHRNATVLSKWLLSDNCVSLTSELETPTFYQSLAGVTHLEEKDIGDLEKEFWRLKNTSQNGQIDLQFLGPLISPPIPKNALAGLFNAFDENRDGHIDFKELCCGVSAACRGPGVERTRFCFKIFDVDRDGVLSHEETLQMIDVLLLVAKENREAQQYKDLTKQLVISDLLEFGQRRSPDGTPSRLTRDNVSLTAEDFMLWNVQCDLRLMQPLLDLIFELCHIVFGLWPQCKHMENDIVRGWLRREERRPYRVGQFWYLISRDWWLGWMQYTQHTAHTCDYCKRTASQRTAVDEALVCDESFNTHSLEQHDSYSLGSGTGSASGSGSASSGFSAGRHCGPVRPGPIDNSNLITANPFRNVRTLTGEGGHLKRDTPLVQNHDFELVPKSLWKALNRWYGDNLPLPRQVIQPPNSDVELELYPLNLRILLHQAQSSQTGSGGGAQLGSWGSTVSGGYGVLASGGGYAAIAASSVLQPPKRYLAYTAAFSRLATVRQVCEFLCDQLRLKSEDIRLWHVPQLDNGAILLEEDAMCLKELLIRDNDQLLLEIRNKDLTWPEELGSLASAQSGQGVGTPGDRRRLTRSSIMSVHAPGATGLHNLGNTCFMNAALQVLFNTQPLAQYFQREMHRFEVNAANKLGTRGQLAMRYAELLKEVWTATTRSVAPLKLRFCVNKHAPQFAGGGQHDSQELLEWLLDALHEDLNRVMEKPYSELKDSNGRPDKIVAAEAWSQHHARNQSIIIDLFYGQLKSKVSCLGCGHESVRFDPFSLLSLPLPVENYVYLEVLVILLDGSVPIKYGFRLNSECKYSHLKHKLATLCSLQPNLMLVCELWNSQIRQVLADEEKLRTQSAKELYVYQLPEQSVRTRSNSVLSMHIEQGLKDIQRSSALITSAQDSLSSLSTLQTSSHRASSRVLCNGHVSGLEVEVEAEVEVETDASHYNNRSSNNYNPIVSTFSGNGSGDNQVHELLPDEAGKVSRCFGKRECMPHSLFCFKESLILSSSPENTFMHGTAAQQKRVSSAKLLHTESNTSSMSYTNHSGENSMESSLTEPIPMADLAPVSSRHGSNSDDCSFRMSPNDSSGLSTGNTLGASLDVDEQAEEGNEEEEPDQPDQITTSQPETSSGVYSRRSSQPPHKAGKYLVAVHRKITRHDSYFLSYHKTRPSLFGVPLLIPNSEGGTHKDLYCAVWLQVSRLLSPLPATTEQANHAADCDDSLGYDFPFTLRAVKADGLTCAICPWSSFCRGCEIRCNNDFVLQGALPPINAVASNTSTPKMNAKFPSLPNLEAKRTPEYTASLSYTPTTKYFEDFTIAIDWDPTALHLRYQSTLERLWVDHETIAISRREQVEPVDLNHCLRAFTSEEKLEQWYHCSHCKGKKPATKKLQIWKLPPILIVHLKRFNCVNGKWVKSQKVVHFPFDDFDPTPYLASVPQETILRHKELLELKKDADMPLASNEVVSELDEIDAPIKQDKEDLPTKAAAATPAPTGNILRQSKTINAARRQRLISTSLTKTPIVDGEFEDYHQHRLKPEVDEFDPKYRLYAVVSHSGMLNGGHYISYASNATGSWYCYNDSSCREISQKPVIDPSAAYLLFYERKGLDYEPYLPNIEGRALPNASNVPLEVDETEGELKKLCSIS</sequence>
<dbReference type="RefSeq" id="XP_036670883.3">
    <property type="nucleotide sequence ID" value="XM_036814988.3"/>
</dbReference>
<keyword evidence="9" id="KW-0378">Hydrolase</keyword>
<dbReference type="SMART" id="SM00054">
    <property type="entry name" value="EFh"/>
    <property type="match status" value="2"/>
</dbReference>
<feature type="domain" description="EF-hand" evidence="5">
    <location>
        <begin position="261"/>
        <end position="296"/>
    </location>
</feature>
<name>A0AB40A3D8_DROSZ</name>
<evidence type="ECO:0000313" key="8">
    <source>
        <dbReference type="Proteomes" id="UP001652628"/>
    </source>
</evidence>
<evidence type="ECO:0000256" key="1">
    <source>
        <dbReference type="ARBA" id="ARBA00000707"/>
    </source>
</evidence>
<feature type="compositionally biased region" description="Low complexity" evidence="4">
    <location>
        <begin position="472"/>
        <end position="483"/>
    </location>
</feature>
<dbReference type="InterPro" id="IPR006615">
    <property type="entry name" value="Pept_C19_DUSP"/>
</dbReference>
<dbReference type="Pfam" id="PF00443">
    <property type="entry name" value="UCH"/>
    <property type="match status" value="1"/>
</dbReference>
<feature type="domain" description="DUSP" evidence="7">
    <location>
        <begin position="378"/>
        <end position="556"/>
    </location>
</feature>
<dbReference type="Gene3D" id="1.10.238.10">
    <property type="entry name" value="EF-hand"/>
    <property type="match status" value="1"/>
</dbReference>
<dbReference type="PROSITE" id="PS50222">
    <property type="entry name" value="EF_HAND_2"/>
    <property type="match status" value="2"/>
</dbReference>
<dbReference type="SUPFAM" id="SSF47473">
    <property type="entry name" value="EF-hand"/>
    <property type="match status" value="2"/>
</dbReference>
<feature type="compositionally biased region" description="Polar residues" evidence="4">
    <location>
        <begin position="1259"/>
        <end position="1278"/>
    </location>
</feature>
<dbReference type="PROSITE" id="PS00018">
    <property type="entry name" value="EF_HAND_1"/>
    <property type="match status" value="1"/>
</dbReference>